<organism evidence="3 4">
    <name type="scientific">Methylocapsa palsarum</name>
    <dbReference type="NCBI Taxonomy" id="1612308"/>
    <lineage>
        <taxon>Bacteria</taxon>
        <taxon>Pseudomonadati</taxon>
        <taxon>Pseudomonadota</taxon>
        <taxon>Alphaproteobacteria</taxon>
        <taxon>Hyphomicrobiales</taxon>
        <taxon>Beijerinckiaceae</taxon>
        <taxon>Methylocapsa</taxon>
    </lineage>
</organism>
<dbReference type="Pfam" id="PF07885">
    <property type="entry name" value="Ion_trans_2"/>
    <property type="match status" value="1"/>
</dbReference>
<keyword evidence="4" id="KW-1185">Reference proteome</keyword>
<reference evidence="3 4" key="1">
    <citation type="submission" date="2016-10" db="EMBL/GenBank/DDBJ databases">
        <authorList>
            <person name="de Groot N.N."/>
        </authorList>
    </citation>
    <scope>NUCLEOTIDE SEQUENCE [LARGE SCALE GENOMIC DNA]</scope>
    <source>
        <strain evidence="3 4">NE2</strain>
    </source>
</reference>
<feature type="domain" description="Potassium channel" evidence="2">
    <location>
        <begin position="175"/>
        <end position="222"/>
    </location>
</feature>
<dbReference type="InterPro" id="IPR013099">
    <property type="entry name" value="K_chnl_dom"/>
</dbReference>
<dbReference type="STRING" id="1612308.SAMN05444581_101550"/>
<proteinExistence type="predicted"/>
<feature type="transmembrane region" description="Helical" evidence="1">
    <location>
        <begin position="45"/>
        <end position="63"/>
    </location>
</feature>
<feature type="transmembrane region" description="Helical" evidence="1">
    <location>
        <begin position="102"/>
        <end position="121"/>
    </location>
</feature>
<evidence type="ECO:0000256" key="1">
    <source>
        <dbReference type="SAM" id="Phobius"/>
    </source>
</evidence>
<dbReference type="EMBL" id="FOSN01000001">
    <property type="protein sequence ID" value="SFK05701.1"/>
    <property type="molecule type" value="Genomic_DNA"/>
</dbReference>
<feature type="transmembrane region" description="Helical" evidence="1">
    <location>
        <begin position="21"/>
        <end position="39"/>
    </location>
</feature>
<accession>A0A1I3WGY3</accession>
<dbReference type="Gene3D" id="1.10.287.70">
    <property type="match status" value="1"/>
</dbReference>
<dbReference type="Proteomes" id="UP000198755">
    <property type="component" value="Unassembled WGS sequence"/>
</dbReference>
<dbReference type="RefSeq" id="WP_091677178.1">
    <property type="nucleotide sequence ID" value="NZ_FOSN01000001.1"/>
</dbReference>
<keyword evidence="1" id="KW-1133">Transmembrane helix</keyword>
<evidence type="ECO:0000259" key="2">
    <source>
        <dbReference type="Pfam" id="PF07885"/>
    </source>
</evidence>
<feature type="transmembrane region" description="Helical" evidence="1">
    <location>
        <begin position="133"/>
        <end position="156"/>
    </location>
</feature>
<keyword evidence="1" id="KW-0472">Membrane</keyword>
<feature type="transmembrane region" description="Helical" evidence="1">
    <location>
        <begin position="70"/>
        <end position="90"/>
    </location>
</feature>
<protein>
    <submittedName>
        <fullName evidence="3">Ion channel</fullName>
    </submittedName>
</protein>
<dbReference type="SUPFAM" id="SSF81324">
    <property type="entry name" value="Voltage-gated potassium channels"/>
    <property type="match status" value="1"/>
</dbReference>
<evidence type="ECO:0000313" key="4">
    <source>
        <dbReference type="Proteomes" id="UP000198755"/>
    </source>
</evidence>
<keyword evidence="1" id="KW-0812">Transmembrane</keyword>
<sequence length="229" mass="24630">MRRDDLKRRFGQIGEKWGDRLLTALTALLAFLVFVLVPLHASGVIGFQGYGFALVFVLASCVLGASRSPFAVLAIVAGTSLVFVAIALRAHDRSPLDLYFDAAGFIVVELALAFLVARAVFAPGRVTFHRINGAILLYMTIGLIFMALYGIVGLAFPGAFAGLAIEDKPALLGNLSYFSFTTLTTIGYGDITPVHPIARSLSNLEGVIGQLYPATLLARLVTLELQDRR</sequence>
<name>A0A1I3WGY3_9HYPH</name>
<evidence type="ECO:0000313" key="3">
    <source>
        <dbReference type="EMBL" id="SFK05701.1"/>
    </source>
</evidence>
<gene>
    <name evidence="3" type="ORF">SAMN05444581_101550</name>
</gene>
<dbReference type="AlphaFoldDB" id="A0A1I3WGY3"/>